<dbReference type="WBParaSite" id="HPLM_0001203001-mRNA-1">
    <property type="protein sequence ID" value="HPLM_0001203001-mRNA-1"/>
    <property type="gene ID" value="HPLM_0001203001"/>
</dbReference>
<dbReference type="AlphaFoldDB" id="A0A0N4WLK1"/>
<proteinExistence type="predicted"/>
<name>A0A0N4WLK1_HAEPC</name>
<evidence type="ECO:0000313" key="1">
    <source>
        <dbReference type="WBParaSite" id="HPLM_0001203001-mRNA-1"/>
    </source>
</evidence>
<reference evidence="1" key="1">
    <citation type="submission" date="2017-02" db="UniProtKB">
        <authorList>
            <consortium name="WormBaseParasite"/>
        </authorList>
    </citation>
    <scope>IDENTIFICATION</scope>
</reference>
<sequence>LYRDSVTLPSVALHQPLSVVISSCYQPLTISLHPHTPPPPPPSVSVSVFQCSIVITRNVMDHTKHFQKHFRSTLELSKPWYLLLQASTLEPFIISFDSWEATREMQMRVCCDDVCPLTTYSGSLKGERSWRRLALQCPKTTRTVGVCPTLAHKFFLLSMATKKEGVF</sequence>
<accession>A0A0N4WLK1</accession>
<organism evidence="1">
    <name type="scientific">Haemonchus placei</name>
    <name type="common">Barber's pole worm</name>
    <dbReference type="NCBI Taxonomy" id="6290"/>
    <lineage>
        <taxon>Eukaryota</taxon>
        <taxon>Metazoa</taxon>
        <taxon>Ecdysozoa</taxon>
        <taxon>Nematoda</taxon>
        <taxon>Chromadorea</taxon>
        <taxon>Rhabditida</taxon>
        <taxon>Rhabditina</taxon>
        <taxon>Rhabditomorpha</taxon>
        <taxon>Strongyloidea</taxon>
        <taxon>Trichostrongylidae</taxon>
        <taxon>Haemonchus</taxon>
    </lineage>
</organism>
<protein>
    <submittedName>
        <fullName evidence="1">CxC2 domain-containing protein</fullName>
    </submittedName>
</protein>